<accession>A0A316F6Q7</accession>
<dbReference type="Proteomes" id="UP000245697">
    <property type="component" value="Unassembled WGS sequence"/>
</dbReference>
<feature type="compositionally biased region" description="Acidic residues" evidence="1">
    <location>
        <begin position="94"/>
        <end position="105"/>
    </location>
</feature>
<sequence>MTLRLSQAEWDRVHRELTAAVTALAAGDETALKEPMTLLLTYDGLRTRRRVNPDMGTARLSPMPDAVRAVANDLVHRLTPEQPVEQSPPRTADTPDDDAGTADRH</sequence>
<keyword evidence="4" id="KW-1185">Reference proteome</keyword>
<organism evidence="3 4">
    <name type="scientific">Actinoplanes xinjiangensis</name>
    <dbReference type="NCBI Taxonomy" id="512350"/>
    <lineage>
        <taxon>Bacteria</taxon>
        <taxon>Bacillati</taxon>
        <taxon>Actinomycetota</taxon>
        <taxon>Actinomycetes</taxon>
        <taxon>Micromonosporales</taxon>
        <taxon>Micromonosporaceae</taxon>
        <taxon>Actinoplanes</taxon>
    </lineage>
</organism>
<dbReference type="AlphaFoldDB" id="A0A316F6Q7"/>
<protein>
    <recommendedName>
        <fullName evidence="2">CATRA-Associated Small Protein domain-containing protein</fullName>
    </recommendedName>
</protein>
<gene>
    <name evidence="3" type="ORF">BC793_119162</name>
</gene>
<evidence type="ECO:0000313" key="3">
    <source>
        <dbReference type="EMBL" id="PWK40554.1"/>
    </source>
</evidence>
<dbReference type="Pfam" id="PF20271">
    <property type="entry name" value="CATASP"/>
    <property type="match status" value="1"/>
</dbReference>
<evidence type="ECO:0000259" key="2">
    <source>
        <dbReference type="Pfam" id="PF20271"/>
    </source>
</evidence>
<proteinExistence type="predicted"/>
<comment type="caution">
    <text evidence="3">The sequence shown here is derived from an EMBL/GenBank/DDBJ whole genome shotgun (WGS) entry which is preliminary data.</text>
</comment>
<feature type="domain" description="CATRA-Associated Small Protein" evidence="2">
    <location>
        <begin position="3"/>
        <end position="81"/>
    </location>
</feature>
<dbReference type="EMBL" id="QGGR01000019">
    <property type="protein sequence ID" value="PWK40554.1"/>
    <property type="molecule type" value="Genomic_DNA"/>
</dbReference>
<feature type="region of interest" description="Disordered" evidence="1">
    <location>
        <begin position="75"/>
        <end position="105"/>
    </location>
</feature>
<evidence type="ECO:0000256" key="1">
    <source>
        <dbReference type="SAM" id="MobiDB-lite"/>
    </source>
</evidence>
<dbReference type="InterPro" id="IPR046924">
    <property type="entry name" value="CATASP"/>
</dbReference>
<evidence type="ECO:0000313" key="4">
    <source>
        <dbReference type="Proteomes" id="UP000245697"/>
    </source>
</evidence>
<name>A0A316F6Q7_9ACTN</name>
<reference evidence="3 4" key="1">
    <citation type="submission" date="2018-05" db="EMBL/GenBank/DDBJ databases">
        <title>Genomic Encyclopedia of Archaeal and Bacterial Type Strains, Phase II (KMG-II): from individual species to whole genera.</title>
        <authorList>
            <person name="Goeker M."/>
        </authorList>
    </citation>
    <scope>NUCLEOTIDE SEQUENCE [LARGE SCALE GENOMIC DNA]</scope>
    <source>
        <strain evidence="3 4">DSM 45184</strain>
    </source>
</reference>